<feature type="domain" description="DUF4166" evidence="1">
    <location>
        <begin position="17"/>
        <end position="201"/>
    </location>
</feature>
<name>A0A1I1VMJ9_9BACL</name>
<dbReference type="STRING" id="1045775.SAMN05216378_1683"/>
<protein>
    <recommendedName>
        <fullName evidence="1">DUF4166 domain-containing protein</fullName>
    </recommendedName>
</protein>
<evidence type="ECO:0000313" key="3">
    <source>
        <dbReference type="Proteomes" id="UP000198855"/>
    </source>
</evidence>
<accession>A0A1I1VMJ9</accession>
<evidence type="ECO:0000259" key="1">
    <source>
        <dbReference type="Pfam" id="PF13761"/>
    </source>
</evidence>
<organism evidence="2 3">
    <name type="scientific">Paenibacillus catalpae</name>
    <dbReference type="NCBI Taxonomy" id="1045775"/>
    <lineage>
        <taxon>Bacteria</taxon>
        <taxon>Bacillati</taxon>
        <taxon>Bacillota</taxon>
        <taxon>Bacilli</taxon>
        <taxon>Bacillales</taxon>
        <taxon>Paenibacillaceae</taxon>
        <taxon>Paenibacillus</taxon>
    </lineage>
</organism>
<sequence>MTRSIYEQVLGAQFENLHPRIQERFGFSSKDHVASIGQGVMDRIWFAKWAALPLAVGASRHIMFPQGGRSIPFTIENYAYQDGHGRETVTWIRKFQFKRAVRHFDATMIYSTERERIVDYLGNKQHLAVDLDITAASNGGIRIRSGDQRFYEGLIQFTCPPQLTGTADVMEWYDEDMKKYRINVLVTNPVFGTVFHYEGSFEAQLIPLKHIPVDAMPLREEARE</sequence>
<keyword evidence="3" id="KW-1185">Reference proteome</keyword>
<dbReference type="AlphaFoldDB" id="A0A1I1VMJ9"/>
<dbReference type="Proteomes" id="UP000198855">
    <property type="component" value="Unassembled WGS sequence"/>
</dbReference>
<dbReference type="RefSeq" id="WP_091183249.1">
    <property type="nucleotide sequence ID" value="NZ_FOMT01000001.1"/>
</dbReference>
<dbReference type="OrthoDB" id="2448833at2"/>
<dbReference type="EMBL" id="FOMT01000001">
    <property type="protein sequence ID" value="SFD84121.1"/>
    <property type="molecule type" value="Genomic_DNA"/>
</dbReference>
<dbReference type="InterPro" id="IPR025311">
    <property type="entry name" value="DUF4166"/>
</dbReference>
<evidence type="ECO:0000313" key="2">
    <source>
        <dbReference type="EMBL" id="SFD84121.1"/>
    </source>
</evidence>
<reference evidence="3" key="1">
    <citation type="submission" date="2016-10" db="EMBL/GenBank/DDBJ databases">
        <authorList>
            <person name="Varghese N."/>
            <person name="Submissions S."/>
        </authorList>
    </citation>
    <scope>NUCLEOTIDE SEQUENCE [LARGE SCALE GENOMIC DNA]</scope>
    <source>
        <strain evidence="3">CGMCC 1.10784</strain>
    </source>
</reference>
<proteinExistence type="predicted"/>
<gene>
    <name evidence="2" type="ORF">SAMN05216378_1683</name>
</gene>
<dbReference type="Pfam" id="PF13761">
    <property type="entry name" value="DUF4166"/>
    <property type="match status" value="1"/>
</dbReference>